<dbReference type="OrthoDB" id="1034041at2"/>
<accession>A0A1M5ECY3</accession>
<dbReference type="EMBL" id="FQTV01000013">
    <property type="protein sequence ID" value="SHF77055.1"/>
    <property type="molecule type" value="Genomic_DNA"/>
</dbReference>
<keyword evidence="2" id="KW-1185">Reference proteome</keyword>
<dbReference type="RefSeq" id="WP_073402869.1">
    <property type="nucleotide sequence ID" value="NZ_FQTV01000013.1"/>
</dbReference>
<reference evidence="1 2" key="1">
    <citation type="submission" date="2016-11" db="EMBL/GenBank/DDBJ databases">
        <authorList>
            <person name="Jaros S."/>
            <person name="Januszkiewicz K."/>
            <person name="Wedrychowicz H."/>
        </authorList>
    </citation>
    <scope>NUCLEOTIDE SEQUENCE [LARGE SCALE GENOMIC DNA]</scope>
    <source>
        <strain evidence="1 2">DSM 26991</strain>
    </source>
</reference>
<evidence type="ECO:0000313" key="1">
    <source>
        <dbReference type="EMBL" id="SHF77055.1"/>
    </source>
</evidence>
<protein>
    <submittedName>
        <fullName evidence="1">Uncharacterized protein</fullName>
    </submittedName>
</protein>
<evidence type="ECO:0000313" key="2">
    <source>
        <dbReference type="Proteomes" id="UP000184509"/>
    </source>
</evidence>
<sequence>MKFFPNLKKSKEEQTELVQSRIEYYFTLIRVYYQSTMAINLGITNINALPDMAMFKRTLKIQTQNGRLGVAERSQSRKMLMQGYGLSEQFFKEVDASLKANCKKQNDAQSFLFTFQGFSNDLLVVISDQMKFKIAMPNFLRKALYTVTQQTIHKILTKDDWKKDEVYNACRSVRKYREKLGYSESWMAEYVFPVLLISKSGKKKNPDFSKR</sequence>
<dbReference type="AlphaFoldDB" id="A0A1M5ECY3"/>
<organism evidence="1 2">
    <name type="scientific">Bacteroides luti</name>
    <dbReference type="NCBI Taxonomy" id="1297750"/>
    <lineage>
        <taxon>Bacteria</taxon>
        <taxon>Pseudomonadati</taxon>
        <taxon>Bacteroidota</taxon>
        <taxon>Bacteroidia</taxon>
        <taxon>Bacteroidales</taxon>
        <taxon>Bacteroidaceae</taxon>
        <taxon>Bacteroides</taxon>
    </lineage>
</organism>
<name>A0A1M5ECY3_9BACE</name>
<dbReference type="Proteomes" id="UP000184509">
    <property type="component" value="Unassembled WGS sequence"/>
</dbReference>
<gene>
    <name evidence="1" type="ORF">SAMN05444405_11386</name>
</gene>
<proteinExistence type="predicted"/>